<dbReference type="EMBL" id="DS178342">
    <property type="protein sequence ID" value="EFP91132.1"/>
    <property type="molecule type" value="Genomic_DNA"/>
</dbReference>
<accession>E3L3K7</accession>
<organism evidence="1 2">
    <name type="scientific">Puccinia graminis f. sp. tritici (strain CRL 75-36-700-3 / race SCCL)</name>
    <name type="common">Black stem rust fungus</name>
    <dbReference type="NCBI Taxonomy" id="418459"/>
    <lineage>
        <taxon>Eukaryota</taxon>
        <taxon>Fungi</taxon>
        <taxon>Dikarya</taxon>
        <taxon>Basidiomycota</taxon>
        <taxon>Pucciniomycotina</taxon>
        <taxon>Pucciniomycetes</taxon>
        <taxon>Pucciniales</taxon>
        <taxon>Pucciniaceae</taxon>
        <taxon>Puccinia</taxon>
    </lineage>
</organism>
<proteinExistence type="predicted"/>
<name>E3L3K7_PUCGT</name>
<gene>
    <name evidence="1" type="ORF">PGTG_16877</name>
</gene>
<reference key="1">
    <citation type="submission" date="2007-01" db="EMBL/GenBank/DDBJ databases">
        <title>The Genome Sequence of Puccinia graminis f. sp. tritici Strain CRL 75-36-700-3.</title>
        <authorList>
            <consortium name="The Broad Institute Genome Sequencing Platform"/>
            <person name="Birren B."/>
            <person name="Lander E."/>
            <person name="Galagan J."/>
            <person name="Nusbaum C."/>
            <person name="Devon K."/>
            <person name="Cuomo C."/>
            <person name="Jaffe D."/>
            <person name="Butler J."/>
            <person name="Alvarez P."/>
            <person name="Gnerre S."/>
            <person name="Grabherr M."/>
            <person name="Mauceli E."/>
            <person name="Brockman W."/>
            <person name="Young S."/>
            <person name="LaButti K."/>
            <person name="Sykes S."/>
            <person name="DeCaprio D."/>
            <person name="Crawford M."/>
            <person name="Koehrsen M."/>
            <person name="Engels R."/>
            <person name="Montgomery P."/>
            <person name="Pearson M."/>
            <person name="Howarth C."/>
            <person name="Larson L."/>
            <person name="White J."/>
            <person name="Zeng Q."/>
            <person name="Kodira C."/>
            <person name="Yandava C."/>
            <person name="Alvarado L."/>
            <person name="O'Leary S."/>
            <person name="Szabo L."/>
            <person name="Dean R."/>
            <person name="Schein J."/>
        </authorList>
    </citation>
    <scope>NUCLEOTIDE SEQUENCE</scope>
    <source>
        <strain>CRL 75-36-700-3</strain>
    </source>
</reference>
<dbReference type="InParanoid" id="E3L3K7"/>
<dbReference type="VEuPathDB" id="FungiDB:PGTG_16877"/>
<reference evidence="2" key="2">
    <citation type="journal article" date="2011" name="Proc. Natl. Acad. Sci. U.S.A.">
        <title>Obligate biotrophy features unraveled by the genomic analysis of rust fungi.</title>
        <authorList>
            <person name="Duplessis S."/>
            <person name="Cuomo C.A."/>
            <person name="Lin Y.-C."/>
            <person name="Aerts A."/>
            <person name="Tisserant E."/>
            <person name="Veneault-Fourrey C."/>
            <person name="Joly D.L."/>
            <person name="Hacquard S."/>
            <person name="Amselem J."/>
            <person name="Cantarel B.L."/>
            <person name="Chiu R."/>
            <person name="Coutinho P.M."/>
            <person name="Feau N."/>
            <person name="Field M."/>
            <person name="Frey P."/>
            <person name="Gelhaye E."/>
            <person name="Goldberg J."/>
            <person name="Grabherr M.G."/>
            <person name="Kodira C.D."/>
            <person name="Kohler A."/>
            <person name="Kuees U."/>
            <person name="Lindquist E.A."/>
            <person name="Lucas S.M."/>
            <person name="Mago R."/>
            <person name="Mauceli E."/>
            <person name="Morin E."/>
            <person name="Murat C."/>
            <person name="Pangilinan J.L."/>
            <person name="Park R."/>
            <person name="Pearson M."/>
            <person name="Quesneville H."/>
            <person name="Rouhier N."/>
            <person name="Sakthikumar S."/>
            <person name="Salamov A.A."/>
            <person name="Schmutz J."/>
            <person name="Selles B."/>
            <person name="Shapiro H."/>
            <person name="Tanguay P."/>
            <person name="Tuskan G.A."/>
            <person name="Henrissat B."/>
            <person name="Van de Peer Y."/>
            <person name="Rouze P."/>
            <person name="Ellis J.G."/>
            <person name="Dodds P.N."/>
            <person name="Schein J.E."/>
            <person name="Zhong S."/>
            <person name="Hamelin R.C."/>
            <person name="Grigoriev I.V."/>
            <person name="Szabo L.J."/>
            <person name="Martin F."/>
        </authorList>
    </citation>
    <scope>NUCLEOTIDE SEQUENCE [LARGE SCALE GENOMIC DNA]</scope>
    <source>
        <strain evidence="2">CRL 75-36-700-3 / race SCCL</strain>
    </source>
</reference>
<dbReference type="RefSeq" id="XP_003335551.1">
    <property type="nucleotide sequence ID" value="XM_003335503.1"/>
</dbReference>
<evidence type="ECO:0000313" key="1">
    <source>
        <dbReference type="EMBL" id="EFP91132.1"/>
    </source>
</evidence>
<dbReference type="KEGG" id="pgr:PGTG_16877"/>
<dbReference type="Proteomes" id="UP000008783">
    <property type="component" value="Unassembled WGS sequence"/>
</dbReference>
<protein>
    <submittedName>
        <fullName evidence="1">Uncharacterized protein</fullName>
    </submittedName>
</protein>
<dbReference type="GeneID" id="10528713"/>
<keyword evidence="2" id="KW-1185">Reference proteome</keyword>
<evidence type="ECO:0000313" key="2">
    <source>
        <dbReference type="Proteomes" id="UP000008783"/>
    </source>
</evidence>
<dbReference type="HOGENOM" id="CLU_2134805_0_0_1"/>
<dbReference type="AlphaFoldDB" id="E3L3K7"/>
<sequence length="113" mass="13187">MQESSPNFRYSKQWLIIFWEWGYGSQDIEIENFVYFRIQFFTCQDKPVTLVEYARSPVDACDYHQRSNHLQPKAGTDHSLPRAITLVDPMPQNSGQFFIIRGVLDAVHSSVDE</sequence>